<dbReference type="EMBL" id="QXFX01000753">
    <property type="protein sequence ID" value="KAE9105346.1"/>
    <property type="molecule type" value="Genomic_DNA"/>
</dbReference>
<dbReference type="Proteomes" id="UP000488956">
    <property type="component" value="Unassembled WGS sequence"/>
</dbReference>
<evidence type="ECO:0000313" key="1">
    <source>
        <dbReference type="EMBL" id="KAE9105346.1"/>
    </source>
</evidence>
<evidence type="ECO:0000313" key="2">
    <source>
        <dbReference type="Proteomes" id="UP000488956"/>
    </source>
</evidence>
<sequence length="88" mass="10415">MTQHELVAWPKVTYKLKRAPAQTTVSDILQRARVIMSYDYGDGRRRKSLRVTSLALESELWEWIQKLEYQGICLSREPWMLESLLCSR</sequence>
<protein>
    <recommendedName>
        <fullName evidence="3">HTH CENPB-type domain-containing protein</fullName>
    </recommendedName>
</protein>
<reference evidence="1 2" key="1">
    <citation type="submission" date="2018-09" db="EMBL/GenBank/DDBJ databases">
        <title>Genomic investigation of the strawberry pathogen Phytophthora fragariae indicates pathogenicity is determined by transcriptional variation in three key races.</title>
        <authorList>
            <person name="Adams T.M."/>
            <person name="Armitage A.D."/>
            <person name="Sobczyk M.K."/>
            <person name="Bates H.J."/>
            <person name="Dunwell J.M."/>
            <person name="Nellist C.F."/>
            <person name="Harrison R.J."/>
        </authorList>
    </citation>
    <scope>NUCLEOTIDE SEQUENCE [LARGE SCALE GENOMIC DNA]</scope>
    <source>
        <strain evidence="1 2">ONT-3</strain>
    </source>
</reference>
<dbReference type="AlphaFoldDB" id="A0A6G0L178"/>
<accession>A0A6G0L178</accession>
<proteinExistence type="predicted"/>
<gene>
    <name evidence="1" type="ORF">PF010_g13050</name>
</gene>
<organism evidence="1 2">
    <name type="scientific">Phytophthora fragariae</name>
    <dbReference type="NCBI Taxonomy" id="53985"/>
    <lineage>
        <taxon>Eukaryota</taxon>
        <taxon>Sar</taxon>
        <taxon>Stramenopiles</taxon>
        <taxon>Oomycota</taxon>
        <taxon>Peronosporomycetes</taxon>
        <taxon>Peronosporales</taxon>
        <taxon>Peronosporaceae</taxon>
        <taxon>Phytophthora</taxon>
    </lineage>
</organism>
<evidence type="ECO:0008006" key="3">
    <source>
        <dbReference type="Google" id="ProtNLM"/>
    </source>
</evidence>
<name>A0A6G0L178_9STRA</name>
<comment type="caution">
    <text evidence="1">The sequence shown here is derived from an EMBL/GenBank/DDBJ whole genome shotgun (WGS) entry which is preliminary data.</text>
</comment>